<evidence type="ECO:0000313" key="1">
    <source>
        <dbReference type="EMBL" id="MDH5823571.1"/>
    </source>
</evidence>
<comment type="caution">
    <text evidence="1">The sequence shown here is derived from an EMBL/GenBank/DDBJ whole genome shotgun (WGS) entry which is preliminary data.</text>
</comment>
<reference evidence="1 2" key="1">
    <citation type="submission" date="2023-04" db="EMBL/GenBank/DDBJ databases">
        <title>Luteimonas endophyticus RD2P54.</title>
        <authorList>
            <person name="Sun J.-Q."/>
        </authorList>
    </citation>
    <scope>NUCLEOTIDE SEQUENCE [LARGE SCALE GENOMIC DNA]</scope>
    <source>
        <strain evidence="1 2">RD2P54</strain>
    </source>
</reference>
<dbReference type="RefSeq" id="WP_280574793.1">
    <property type="nucleotide sequence ID" value="NZ_JARXRM010000035.1"/>
</dbReference>
<proteinExistence type="predicted"/>
<sequence length="49" mass="5661">MPDFNRSRGEALASMGRIRRILRNTQGRLVIQHEPRDIAAMPRIPAYLD</sequence>
<evidence type="ECO:0000313" key="2">
    <source>
        <dbReference type="Proteomes" id="UP001156940"/>
    </source>
</evidence>
<accession>A0ABT6J9R2</accession>
<gene>
    <name evidence="1" type="ORF">QFW77_11295</name>
</gene>
<keyword evidence="2" id="KW-1185">Reference proteome</keyword>
<name>A0ABT6J9R2_9GAMM</name>
<dbReference type="EMBL" id="JARXRM010000035">
    <property type="protein sequence ID" value="MDH5823571.1"/>
    <property type="molecule type" value="Genomic_DNA"/>
</dbReference>
<protein>
    <submittedName>
        <fullName evidence="1">Uncharacterized protein</fullName>
    </submittedName>
</protein>
<dbReference type="Proteomes" id="UP001156940">
    <property type="component" value="Unassembled WGS sequence"/>
</dbReference>
<organism evidence="1 2">
    <name type="scientific">Luteimonas endophytica</name>
    <dbReference type="NCBI Taxonomy" id="3042023"/>
    <lineage>
        <taxon>Bacteria</taxon>
        <taxon>Pseudomonadati</taxon>
        <taxon>Pseudomonadota</taxon>
        <taxon>Gammaproteobacteria</taxon>
        <taxon>Lysobacterales</taxon>
        <taxon>Lysobacteraceae</taxon>
        <taxon>Luteimonas</taxon>
    </lineage>
</organism>